<gene>
    <name evidence="4" type="ORF">IPJ38_00125</name>
</gene>
<dbReference type="GO" id="GO:0010181">
    <property type="term" value="F:FMN binding"/>
    <property type="evidence" value="ECO:0007669"/>
    <property type="project" value="InterPro"/>
</dbReference>
<evidence type="ECO:0000313" key="5">
    <source>
        <dbReference type="Proteomes" id="UP000739411"/>
    </source>
</evidence>
<evidence type="ECO:0000313" key="4">
    <source>
        <dbReference type="EMBL" id="MBK7413775.1"/>
    </source>
</evidence>
<dbReference type="PANTHER" id="PTHR30466">
    <property type="entry name" value="FLAVIN REDUCTASE"/>
    <property type="match status" value="1"/>
</dbReference>
<evidence type="ECO:0000259" key="3">
    <source>
        <dbReference type="SMART" id="SM00903"/>
    </source>
</evidence>
<feature type="domain" description="Flavin reductase like" evidence="3">
    <location>
        <begin position="15"/>
        <end position="159"/>
    </location>
</feature>
<dbReference type="SMART" id="SM00903">
    <property type="entry name" value="Flavin_Reduct"/>
    <property type="match status" value="1"/>
</dbReference>
<organism evidence="4 5">
    <name type="scientific">Candidatus Dechloromonas phosphorivorans</name>
    <dbReference type="NCBI Taxonomy" id="2899244"/>
    <lineage>
        <taxon>Bacteria</taxon>
        <taxon>Pseudomonadati</taxon>
        <taxon>Pseudomonadota</taxon>
        <taxon>Betaproteobacteria</taxon>
        <taxon>Rhodocyclales</taxon>
        <taxon>Azonexaceae</taxon>
        <taxon>Dechloromonas</taxon>
    </lineage>
</organism>
<evidence type="ECO:0000256" key="1">
    <source>
        <dbReference type="ARBA" id="ARBA00008898"/>
    </source>
</evidence>
<dbReference type="GO" id="GO:0042602">
    <property type="term" value="F:riboflavin reductase (NADPH) activity"/>
    <property type="evidence" value="ECO:0007669"/>
    <property type="project" value="TreeGrafter"/>
</dbReference>
<name>A0A935K718_9RHOO</name>
<dbReference type="AlphaFoldDB" id="A0A935K718"/>
<proteinExistence type="inferred from homology"/>
<sequence>MTQQQTDTRALRNALGRFATGVAIVTAIDPDGQPIGLTVNSFSAVSLEPALVLWCLDNNSHNLGCFRSASHHAINILSVDQEELSNRFATWPVDRFAGLQWQAGAGGAPVFNGCCVTFEVANETIHAAGDHTIFVSRVEKFSEIADLAPLLFHAGPVRASGLMLIEACGQSCRSGLNALGDRCLR</sequence>
<accession>A0A935K718</accession>
<protein>
    <submittedName>
        <fullName evidence="4">Flavin reductase family protein</fullName>
    </submittedName>
</protein>
<dbReference type="SUPFAM" id="SSF50475">
    <property type="entry name" value="FMN-binding split barrel"/>
    <property type="match status" value="1"/>
</dbReference>
<dbReference type="Pfam" id="PF01613">
    <property type="entry name" value="Flavin_Reduct"/>
    <property type="match status" value="1"/>
</dbReference>
<dbReference type="Proteomes" id="UP000739411">
    <property type="component" value="Unassembled WGS sequence"/>
</dbReference>
<reference evidence="4 5" key="1">
    <citation type="submission" date="2020-10" db="EMBL/GenBank/DDBJ databases">
        <title>Connecting structure to function with the recovery of over 1000 high-quality activated sludge metagenome-assembled genomes encoding full-length rRNA genes using long-read sequencing.</title>
        <authorList>
            <person name="Singleton C.M."/>
            <person name="Petriglieri F."/>
            <person name="Kristensen J.M."/>
            <person name="Kirkegaard R.H."/>
            <person name="Michaelsen T.Y."/>
            <person name="Andersen M.H."/>
            <person name="Karst S.M."/>
            <person name="Dueholm M.S."/>
            <person name="Nielsen P.H."/>
            <person name="Albertsen M."/>
        </authorList>
    </citation>
    <scope>NUCLEOTIDE SEQUENCE [LARGE SCALE GENOMIC DNA]</scope>
    <source>
        <strain evidence="4">EsbW_18-Q3-R4-48_BATAC.463</strain>
    </source>
</reference>
<evidence type="ECO:0000256" key="2">
    <source>
        <dbReference type="ARBA" id="ARBA00023002"/>
    </source>
</evidence>
<dbReference type="EMBL" id="JADJMS010000001">
    <property type="protein sequence ID" value="MBK7413775.1"/>
    <property type="molecule type" value="Genomic_DNA"/>
</dbReference>
<dbReference type="PANTHER" id="PTHR30466:SF11">
    <property type="entry name" value="FLAVIN-DEPENDENT MONOOXYGENASE, REDUCTASE SUBUNIT HSAB"/>
    <property type="match status" value="1"/>
</dbReference>
<dbReference type="InterPro" id="IPR002563">
    <property type="entry name" value="Flavin_Rdtase-like_dom"/>
</dbReference>
<comment type="caution">
    <text evidence="4">The sequence shown here is derived from an EMBL/GenBank/DDBJ whole genome shotgun (WGS) entry which is preliminary data.</text>
</comment>
<dbReference type="Gene3D" id="2.30.110.10">
    <property type="entry name" value="Electron Transport, Fmn-binding Protein, Chain A"/>
    <property type="match status" value="1"/>
</dbReference>
<comment type="similarity">
    <text evidence="1">Belongs to the non-flavoprotein flavin reductase family.</text>
</comment>
<dbReference type="InterPro" id="IPR012349">
    <property type="entry name" value="Split_barrel_FMN-bd"/>
</dbReference>
<dbReference type="InterPro" id="IPR050268">
    <property type="entry name" value="NADH-dep_flavin_reductase"/>
</dbReference>
<keyword evidence="2" id="KW-0560">Oxidoreductase</keyword>